<dbReference type="AlphaFoldDB" id="A0A9P0G6Q2"/>
<evidence type="ECO:0000313" key="1">
    <source>
        <dbReference type="EMBL" id="CAH1099996.1"/>
    </source>
</evidence>
<keyword evidence="2" id="KW-1185">Reference proteome</keyword>
<evidence type="ECO:0000313" key="2">
    <source>
        <dbReference type="Proteomes" id="UP001153636"/>
    </source>
</evidence>
<dbReference type="Proteomes" id="UP001153636">
    <property type="component" value="Chromosome 1"/>
</dbReference>
<organism evidence="1 2">
    <name type="scientific">Psylliodes chrysocephalus</name>
    <dbReference type="NCBI Taxonomy" id="3402493"/>
    <lineage>
        <taxon>Eukaryota</taxon>
        <taxon>Metazoa</taxon>
        <taxon>Ecdysozoa</taxon>
        <taxon>Arthropoda</taxon>
        <taxon>Hexapoda</taxon>
        <taxon>Insecta</taxon>
        <taxon>Pterygota</taxon>
        <taxon>Neoptera</taxon>
        <taxon>Endopterygota</taxon>
        <taxon>Coleoptera</taxon>
        <taxon>Polyphaga</taxon>
        <taxon>Cucujiformia</taxon>
        <taxon>Chrysomeloidea</taxon>
        <taxon>Chrysomelidae</taxon>
        <taxon>Galerucinae</taxon>
        <taxon>Alticini</taxon>
        <taxon>Psylliodes</taxon>
    </lineage>
</organism>
<gene>
    <name evidence="1" type="ORF">PSYICH_LOCUS791</name>
</gene>
<accession>A0A9P0G6Q2</accession>
<dbReference type="EMBL" id="OV651813">
    <property type="protein sequence ID" value="CAH1099996.1"/>
    <property type="molecule type" value="Genomic_DNA"/>
</dbReference>
<name>A0A9P0G6Q2_9CUCU</name>
<dbReference type="OrthoDB" id="6765637at2759"/>
<reference evidence="1" key="1">
    <citation type="submission" date="2022-01" db="EMBL/GenBank/DDBJ databases">
        <authorList>
            <person name="King R."/>
        </authorList>
    </citation>
    <scope>NUCLEOTIDE SEQUENCE</scope>
</reference>
<protein>
    <submittedName>
        <fullName evidence="1">Uncharacterized protein</fullName>
    </submittedName>
</protein>
<sequence>MMISQFVEQVQILMDIQQIKMDEAERFRINSKYTWLCSKKVTFVMLSFRHEFKIRQALTKLSLEHQIDILRKLMKWLKDHPDTNVTRIPDLTLDLINNTIMANLVSETNFSRMNSFRNSLRRFSILSNRIAPAVVVEKTKSVTFKEQPMIYNISNK</sequence>
<proteinExistence type="predicted"/>